<evidence type="ECO:0000313" key="3">
    <source>
        <dbReference type="Proteomes" id="UP001500979"/>
    </source>
</evidence>
<organism evidence="2 3">
    <name type="scientific">Saccharopolyspora taberi</name>
    <dbReference type="NCBI Taxonomy" id="60895"/>
    <lineage>
        <taxon>Bacteria</taxon>
        <taxon>Bacillati</taxon>
        <taxon>Actinomycetota</taxon>
        <taxon>Actinomycetes</taxon>
        <taxon>Pseudonocardiales</taxon>
        <taxon>Pseudonocardiaceae</taxon>
        <taxon>Saccharopolyspora</taxon>
    </lineage>
</organism>
<dbReference type="PANTHER" id="PTHR48098:SF1">
    <property type="entry name" value="DIACYLGLYCEROL ACYLTRANSFERASE_MYCOLYLTRANSFERASE AG85A"/>
    <property type="match status" value="1"/>
</dbReference>
<dbReference type="Gene3D" id="3.40.50.1820">
    <property type="entry name" value="alpha/beta hydrolase"/>
    <property type="match status" value="1"/>
</dbReference>
<keyword evidence="2" id="KW-0378">Hydrolase</keyword>
<dbReference type="GO" id="GO:0016787">
    <property type="term" value="F:hydrolase activity"/>
    <property type="evidence" value="ECO:0007669"/>
    <property type="project" value="UniProtKB-KW"/>
</dbReference>
<dbReference type="InterPro" id="IPR000801">
    <property type="entry name" value="Esterase-like"/>
</dbReference>
<name>A0ABN3V2Y6_9PSEU</name>
<reference evidence="2 3" key="1">
    <citation type="journal article" date="2019" name="Int. J. Syst. Evol. Microbiol.">
        <title>The Global Catalogue of Microorganisms (GCM) 10K type strain sequencing project: providing services to taxonomists for standard genome sequencing and annotation.</title>
        <authorList>
            <consortium name="The Broad Institute Genomics Platform"/>
            <consortium name="The Broad Institute Genome Sequencing Center for Infectious Disease"/>
            <person name="Wu L."/>
            <person name="Ma J."/>
        </authorList>
    </citation>
    <scope>NUCLEOTIDE SEQUENCE [LARGE SCALE GENOMIC DNA]</scope>
    <source>
        <strain evidence="2 3">JCM 9383</strain>
    </source>
</reference>
<dbReference type="Pfam" id="PF00756">
    <property type="entry name" value="Esterase"/>
    <property type="match status" value="1"/>
</dbReference>
<dbReference type="SUPFAM" id="SSF53474">
    <property type="entry name" value="alpha/beta-Hydrolases"/>
    <property type="match status" value="1"/>
</dbReference>
<evidence type="ECO:0000256" key="1">
    <source>
        <dbReference type="SAM" id="MobiDB-lite"/>
    </source>
</evidence>
<feature type="compositionally biased region" description="Basic and acidic residues" evidence="1">
    <location>
        <begin position="1"/>
        <end position="20"/>
    </location>
</feature>
<evidence type="ECO:0000313" key="2">
    <source>
        <dbReference type="EMBL" id="GAA2776138.1"/>
    </source>
</evidence>
<proteinExistence type="predicted"/>
<gene>
    <name evidence="2" type="ORF">GCM10010470_05650</name>
</gene>
<dbReference type="EMBL" id="BAAAUX010000003">
    <property type="protein sequence ID" value="GAA2776138.1"/>
    <property type="molecule type" value="Genomic_DNA"/>
</dbReference>
<accession>A0ABN3V2Y6</accession>
<keyword evidence="3" id="KW-1185">Reference proteome</keyword>
<feature type="region of interest" description="Disordered" evidence="1">
    <location>
        <begin position="1"/>
        <end position="25"/>
    </location>
</feature>
<dbReference type="Proteomes" id="UP001500979">
    <property type="component" value="Unassembled WGS sequence"/>
</dbReference>
<dbReference type="PANTHER" id="PTHR48098">
    <property type="entry name" value="ENTEROCHELIN ESTERASE-RELATED"/>
    <property type="match status" value="1"/>
</dbReference>
<dbReference type="InterPro" id="IPR050583">
    <property type="entry name" value="Mycobacterial_A85_antigen"/>
</dbReference>
<comment type="caution">
    <text evidence="2">The sequence shown here is derived from an EMBL/GenBank/DDBJ whole genome shotgun (WGS) entry which is preliminary data.</text>
</comment>
<protein>
    <submittedName>
        <fullName evidence="2">Alpha/beta hydrolase-fold protein</fullName>
    </submittedName>
</protein>
<sequence length="303" mass="32909">MAGWDRESGDGRGMEHREPAKAPLVPRRTVLASGLAGAAALGLGLSGDTFTVAGEAKPLAGEPNVSLERVHSQARNREVNLVLMYPEGVARSGLPVCLMLHGRFGDARRSAHGLPTWLSRAVAAGEVPPFAFLAVDGGGNSYWHRHPGDDPMWMLLDEVPRWLAERDLGGDDGQPFAVSGISMGGFGALLYARRRHEHDSPLRAAAVVSPALITSWQEMRKRKAFVDEAEWAGMDPLRHIPELGNVPLGVWCGTGDRFIKGTRRFISLTRPEVASTTPGGHNSRYYRKALPEVVRFVGGKLDR</sequence>
<dbReference type="InterPro" id="IPR029058">
    <property type="entry name" value="AB_hydrolase_fold"/>
</dbReference>